<dbReference type="GO" id="GO:0016233">
    <property type="term" value="P:telomere capping"/>
    <property type="evidence" value="ECO:0007669"/>
    <property type="project" value="InterPro"/>
</dbReference>
<evidence type="ECO:0000256" key="3">
    <source>
        <dbReference type="ARBA" id="ARBA00022737"/>
    </source>
</evidence>
<feature type="compositionally biased region" description="Basic and acidic residues" evidence="11">
    <location>
        <begin position="485"/>
        <end position="498"/>
    </location>
</feature>
<dbReference type="AlphaFoldDB" id="A0A4U5VRJ9"/>
<dbReference type="InterPro" id="IPR032747">
    <property type="entry name" value="NUFIP2"/>
</dbReference>
<feature type="compositionally biased region" description="Basic and acidic residues" evidence="11">
    <location>
        <begin position="409"/>
        <end position="430"/>
    </location>
</feature>
<evidence type="ECO:0000256" key="9">
    <source>
        <dbReference type="ARBA" id="ARBA00023242"/>
    </source>
</evidence>
<dbReference type="PANTHER" id="PTHR15512:SF2">
    <property type="match status" value="1"/>
</dbReference>
<feature type="domain" description="C2H2-type" evidence="12">
    <location>
        <begin position="335"/>
        <end position="362"/>
    </location>
</feature>
<gene>
    <name evidence="13" type="ORF">D9C73_025213</name>
</gene>
<evidence type="ECO:0000256" key="8">
    <source>
        <dbReference type="ARBA" id="ARBA00023163"/>
    </source>
</evidence>
<dbReference type="InterPro" id="IPR013087">
    <property type="entry name" value="Znf_C2H2_type"/>
</dbReference>
<evidence type="ECO:0000256" key="11">
    <source>
        <dbReference type="SAM" id="MobiDB-lite"/>
    </source>
</evidence>
<organism evidence="13 14">
    <name type="scientific">Collichthys lucidus</name>
    <name type="common">Big head croaker</name>
    <name type="synonym">Sciaena lucida</name>
    <dbReference type="NCBI Taxonomy" id="240159"/>
    <lineage>
        <taxon>Eukaryota</taxon>
        <taxon>Metazoa</taxon>
        <taxon>Chordata</taxon>
        <taxon>Craniata</taxon>
        <taxon>Vertebrata</taxon>
        <taxon>Euteleostomi</taxon>
        <taxon>Actinopterygii</taxon>
        <taxon>Neopterygii</taxon>
        <taxon>Teleostei</taxon>
        <taxon>Neoteleostei</taxon>
        <taxon>Acanthomorphata</taxon>
        <taxon>Eupercaria</taxon>
        <taxon>Sciaenidae</taxon>
        <taxon>Collichthys</taxon>
    </lineage>
</organism>
<dbReference type="SUPFAM" id="SSF57667">
    <property type="entry name" value="beta-beta-alpha zinc fingers"/>
    <property type="match status" value="1"/>
</dbReference>
<dbReference type="CDD" id="cd11657">
    <property type="entry name" value="TIN2_N"/>
    <property type="match status" value="1"/>
</dbReference>
<dbReference type="Gene3D" id="3.30.160.60">
    <property type="entry name" value="Classic Zinc Finger"/>
    <property type="match status" value="1"/>
</dbReference>
<feature type="domain" description="C2H2-type" evidence="12">
    <location>
        <begin position="363"/>
        <end position="390"/>
    </location>
</feature>
<evidence type="ECO:0000256" key="6">
    <source>
        <dbReference type="ARBA" id="ARBA00023015"/>
    </source>
</evidence>
<keyword evidence="9" id="KW-0539">Nucleus</keyword>
<dbReference type="STRING" id="240159.A0A4U5VRJ9"/>
<evidence type="ECO:0000256" key="10">
    <source>
        <dbReference type="PROSITE-ProRule" id="PRU00042"/>
    </source>
</evidence>
<sequence length="841" mass="94754">MRAHAQQQQQQQLVKMGAGAPESAGDMKKFKAEGEPLSLPQHSYWFDFWAFLAFDIVFFLVIEKPLFHRHATCLFVCADIFLPLSSLRLLIPPLRLLSAAMWQVAQQREVLDYEKLDEFVTLVTATVPDLLSPKQRGKLLLRLRAKIILELCRNEETANILCIQPHLERIRPPGYTGEVFPTEYGLSYDTNMQLLVWEFLSKLEKLLPVPDLSQTVSWLTSAPSVLRDYLEALSSPEDLTSLLQHHKCLKHLGTQGTTVEMSTQVFACSECPFFHMQESYLLQHIEQSHPEQYSKLQRAAEKAEAPKKKTCNPPLDLATEVVEVEETTDKGDGQYKCQKCGESFGSILERMRHRQRHVVRRQYKCSQCEKIYSRASDLKRHQMKHTGHRGKITFRVMVRTFQKVNDQREEVENLEDGGRRVECGKSDKAKQSQRAGQSREERTMGAAERNGTRKEAKLSTEEPKKMKIHVSDESREADAESEASGLEKEDINEVKGNEETETQMIRNKAVKRWVNKMQKRDGGEDTQAKDFKDGITEQPVALMEDCLNIQGTWEASNTVCESDTLCDPAVLVSATNSEPHIRNRRLSPGSGNCGGGGGGGCISGSDQQPRQLSPEGDLIAPGHTHAFSFRREKERKGQSHKGRSLRRESQKGVIRVSERAQKVNQKERWVEDSLSLLKPPPAFPVQDSPAKLQPAVSYASKVKAGAASGALEEDRPAIGVLLQNQWGLSFISEARPVTEGSSTRPAANALPQPTDAEHSDLQLETVLTVRPPEDSPIPLPTFITAPTRPEVDESNGKLLLSCRHLVEALNYHSREWNVICNKQKKVPKKVVWYKDNQEHPA</sequence>
<dbReference type="PANTHER" id="PTHR15512">
    <property type="entry name" value="TERF1-INTERACTING NUCLEAR FACTOR 2"/>
    <property type="match status" value="1"/>
</dbReference>
<accession>A0A4U5VRJ9</accession>
<dbReference type="Proteomes" id="UP000298787">
    <property type="component" value="Chromosome 22"/>
</dbReference>
<evidence type="ECO:0000259" key="12">
    <source>
        <dbReference type="PROSITE" id="PS50157"/>
    </source>
</evidence>
<dbReference type="GO" id="GO:0008270">
    <property type="term" value="F:zinc ion binding"/>
    <property type="evidence" value="ECO:0007669"/>
    <property type="project" value="UniProtKB-KW"/>
</dbReference>
<dbReference type="Pfam" id="PF14973">
    <property type="entry name" value="TINF2_N"/>
    <property type="match status" value="2"/>
</dbReference>
<dbReference type="InterPro" id="IPR039098">
    <property type="entry name" value="TINF2"/>
</dbReference>
<keyword evidence="6" id="KW-0805">Transcription regulation</keyword>
<keyword evidence="3" id="KW-0677">Repeat</keyword>
<keyword evidence="2" id="KW-0479">Metal-binding</keyword>
<dbReference type="EMBL" id="CM014099">
    <property type="protein sequence ID" value="TKS91079.1"/>
    <property type="molecule type" value="Genomic_DNA"/>
</dbReference>
<dbReference type="InterPro" id="IPR029400">
    <property type="entry name" value="TINF2_N"/>
</dbReference>
<keyword evidence="14" id="KW-1185">Reference proteome</keyword>
<dbReference type="GO" id="GO:0003723">
    <property type="term" value="F:RNA binding"/>
    <property type="evidence" value="ECO:0007669"/>
    <property type="project" value="InterPro"/>
</dbReference>
<feature type="region of interest" description="Disordered" evidence="11">
    <location>
        <begin position="409"/>
        <end position="501"/>
    </location>
</feature>
<feature type="compositionally biased region" description="Basic and acidic residues" evidence="11">
    <location>
        <begin position="450"/>
        <end position="478"/>
    </location>
</feature>
<keyword evidence="4 10" id="KW-0863">Zinc-finger</keyword>
<evidence type="ECO:0000256" key="1">
    <source>
        <dbReference type="ARBA" id="ARBA00004123"/>
    </source>
</evidence>
<evidence type="ECO:0000313" key="14">
    <source>
        <dbReference type="Proteomes" id="UP000298787"/>
    </source>
</evidence>
<feature type="region of interest" description="Disordered" evidence="11">
    <location>
        <begin position="580"/>
        <end position="662"/>
    </location>
</feature>
<dbReference type="PROSITE" id="PS50157">
    <property type="entry name" value="ZINC_FINGER_C2H2_2"/>
    <property type="match status" value="2"/>
</dbReference>
<feature type="compositionally biased region" description="Gly residues" evidence="11">
    <location>
        <begin position="591"/>
        <end position="602"/>
    </location>
</feature>
<evidence type="ECO:0000256" key="2">
    <source>
        <dbReference type="ARBA" id="ARBA00022723"/>
    </source>
</evidence>
<proteinExistence type="predicted"/>
<evidence type="ECO:0000256" key="5">
    <source>
        <dbReference type="ARBA" id="ARBA00022833"/>
    </source>
</evidence>
<dbReference type="Pfam" id="PF15293">
    <property type="entry name" value="NUFIP2"/>
    <property type="match status" value="1"/>
</dbReference>
<dbReference type="GO" id="GO:0042162">
    <property type="term" value="F:telomeric DNA binding"/>
    <property type="evidence" value="ECO:0007669"/>
    <property type="project" value="TreeGrafter"/>
</dbReference>
<name>A0A4U5VRJ9_COLLU</name>
<dbReference type="GO" id="GO:1904356">
    <property type="term" value="P:regulation of telomere maintenance via telomere lengthening"/>
    <property type="evidence" value="ECO:0007669"/>
    <property type="project" value="TreeGrafter"/>
</dbReference>
<feature type="compositionally biased region" description="Basic and acidic residues" evidence="11">
    <location>
        <begin position="645"/>
        <end position="662"/>
    </location>
</feature>
<dbReference type="GO" id="GO:0070187">
    <property type="term" value="C:shelterin complex"/>
    <property type="evidence" value="ECO:0007669"/>
    <property type="project" value="InterPro"/>
</dbReference>
<protein>
    <submittedName>
        <fullName evidence="13">Zinc finger protein 134</fullName>
    </submittedName>
</protein>
<evidence type="ECO:0000313" key="13">
    <source>
        <dbReference type="EMBL" id="TKS91079.1"/>
    </source>
</evidence>
<dbReference type="PROSITE" id="PS00028">
    <property type="entry name" value="ZINC_FINGER_C2H2_1"/>
    <property type="match status" value="2"/>
</dbReference>
<reference evidence="13 14" key="1">
    <citation type="submission" date="2019-01" db="EMBL/GenBank/DDBJ databases">
        <title>Genome Assembly of Collichthys lucidus.</title>
        <authorList>
            <person name="Cai M."/>
            <person name="Xiao S."/>
        </authorList>
    </citation>
    <scope>NUCLEOTIDE SEQUENCE [LARGE SCALE GENOMIC DNA]</scope>
    <source>
        <strain evidence="13">JT15FE1705JMU</strain>
        <tissue evidence="13">Muscle</tissue>
    </source>
</reference>
<keyword evidence="5" id="KW-0862">Zinc</keyword>
<dbReference type="SMART" id="SM00355">
    <property type="entry name" value="ZnF_C2H2"/>
    <property type="match status" value="3"/>
</dbReference>
<keyword evidence="8" id="KW-0804">Transcription</keyword>
<dbReference type="InterPro" id="IPR036236">
    <property type="entry name" value="Znf_C2H2_sf"/>
</dbReference>
<dbReference type="FunFam" id="3.30.160.60:FF:001228">
    <property type="entry name" value="Zinc finger protein 236"/>
    <property type="match status" value="1"/>
</dbReference>
<evidence type="ECO:0000256" key="4">
    <source>
        <dbReference type="ARBA" id="ARBA00022771"/>
    </source>
</evidence>
<comment type="subcellular location">
    <subcellularLocation>
        <location evidence="1">Nucleus</location>
    </subcellularLocation>
</comment>
<evidence type="ECO:0000256" key="7">
    <source>
        <dbReference type="ARBA" id="ARBA00023125"/>
    </source>
</evidence>
<keyword evidence="7" id="KW-0238">DNA-binding</keyword>